<evidence type="ECO:0000313" key="7">
    <source>
        <dbReference type="EMBL" id="ACU31830.1"/>
    </source>
</evidence>
<dbReference type="InterPro" id="IPR010264">
    <property type="entry name" value="Self-incomp_S1"/>
</dbReference>
<evidence type="ECO:0000256" key="2">
    <source>
        <dbReference type="ARBA" id="ARBA00005581"/>
    </source>
</evidence>
<dbReference type="EMBL" id="GQ351621">
    <property type="protein sequence ID" value="ACU31830.1"/>
    <property type="molecule type" value="mRNA"/>
</dbReference>
<evidence type="ECO:0000256" key="1">
    <source>
        <dbReference type="ARBA" id="ARBA00004613"/>
    </source>
</evidence>
<dbReference type="PANTHER" id="PTHR31232">
    <property type="match status" value="1"/>
</dbReference>
<comment type="similarity">
    <text evidence="2 6">Belongs to the plant self-incompatibility (S1) protein family.</text>
</comment>
<keyword evidence="5" id="KW-0732">Signal</keyword>
<organism evidence="7">
    <name type="scientific">Argemone munita</name>
    <name type="common">Flatbud prickly poppy</name>
    <dbReference type="NCBI Taxonomy" id="99321"/>
    <lineage>
        <taxon>Eukaryota</taxon>
        <taxon>Viridiplantae</taxon>
        <taxon>Streptophyta</taxon>
        <taxon>Embryophyta</taxon>
        <taxon>Tracheophyta</taxon>
        <taxon>Spermatophyta</taxon>
        <taxon>Magnoliopsida</taxon>
        <taxon>Ranunculales</taxon>
        <taxon>Papaveraceae</taxon>
        <taxon>Papaveroideae</taxon>
        <taxon>Argemone</taxon>
    </lineage>
</organism>
<reference evidence="7" key="1">
    <citation type="submission" date="2009-05" db="EMBL/GenBank/DDBJ databases">
        <title>Evolutionary genetics of self-incompatibility in Papaveraceae.</title>
        <authorList>
            <person name="Paape T."/>
            <person name="Kohn J."/>
        </authorList>
    </citation>
    <scope>NUCLEOTIDE SEQUENCE</scope>
    <source>
        <strain evidence="7">Am17C</strain>
    </source>
</reference>
<evidence type="ECO:0000256" key="4">
    <source>
        <dbReference type="ARBA" id="ARBA00022525"/>
    </source>
</evidence>
<comment type="subcellular location">
    <subcellularLocation>
        <location evidence="1 6">Secreted</location>
    </subcellularLocation>
</comment>
<dbReference type="PANTHER" id="PTHR31232:SF18">
    <property type="entry name" value="S-PROTEIN HOMOLOG"/>
    <property type="match status" value="1"/>
</dbReference>
<sequence length="139" mass="16265">MNIKNTFKPYNAIRFAILLLDPVQSSLTPIHVRIMNRKGDGKSVEIHCQSGDDDLGNQVVADGNELKWNFRESFYENTLFYCDLSWNETIKFHFDAYWSERDNGGRCFTICLWKITEDGLFGNDEENKIWQILYLAVKD</sequence>
<evidence type="ECO:0000256" key="5">
    <source>
        <dbReference type="ARBA" id="ARBA00022729"/>
    </source>
</evidence>
<keyword evidence="4 6" id="KW-0964">Secreted</keyword>
<dbReference type="AlphaFoldDB" id="C7FE98"/>
<proteinExistence type="evidence at transcript level"/>
<evidence type="ECO:0000256" key="3">
    <source>
        <dbReference type="ARBA" id="ARBA00022471"/>
    </source>
</evidence>
<dbReference type="GO" id="GO:0060320">
    <property type="term" value="P:rejection of self pollen"/>
    <property type="evidence" value="ECO:0007669"/>
    <property type="project" value="UniProtKB-KW"/>
</dbReference>
<feature type="non-terminal residue" evidence="7">
    <location>
        <position position="139"/>
    </location>
</feature>
<protein>
    <recommendedName>
        <fullName evidence="6">S-protein homolog</fullName>
    </recommendedName>
</protein>
<keyword evidence="3 6" id="KW-0713">Self-incompatibility</keyword>
<evidence type="ECO:0000256" key="6">
    <source>
        <dbReference type="RuleBase" id="RU367044"/>
    </source>
</evidence>
<name>C7FE98_ARGMU</name>
<dbReference type="Pfam" id="PF05938">
    <property type="entry name" value="Self-incomp_S1"/>
    <property type="match status" value="1"/>
</dbReference>
<dbReference type="GO" id="GO:0005576">
    <property type="term" value="C:extracellular region"/>
    <property type="evidence" value="ECO:0007669"/>
    <property type="project" value="UniProtKB-SubCell"/>
</dbReference>
<accession>C7FE98</accession>